<organism evidence="2 3">
    <name type="scientific">Methylobacterium trifolii</name>
    <dbReference type="NCBI Taxonomy" id="1003092"/>
    <lineage>
        <taxon>Bacteria</taxon>
        <taxon>Pseudomonadati</taxon>
        <taxon>Pseudomonadota</taxon>
        <taxon>Alphaproteobacteria</taxon>
        <taxon>Hyphomicrobiales</taxon>
        <taxon>Methylobacteriaceae</taxon>
        <taxon>Methylobacterium</taxon>
    </lineage>
</organism>
<comment type="caution">
    <text evidence="2">The sequence shown here is derived from an EMBL/GenBank/DDBJ whole genome shotgun (WGS) entry which is preliminary data.</text>
</comment>
<reference evidence="2" key="1">
    <citation type="journal article" date="2021" name="Front. Microbiol.">
        <title>Comprehensive Comparative Genomics and Phenotyping of Methylobacterium Species.</title>
        <authorList>
            <person name="Alessa O."/>
            <person name="Ogura Y."/>
            <person name="Fujitani Y."/>
            <person name="Takami H."/>
            <person name="Hayashi T."/>
            <person name="Sahin N."/>
            <person name="Tani A."/>
        </authorList>
    </citation>
    <scope>NUCLEOTIDE SEQUENCE</scope>
    <source>
        <strain evidence="2">DSM 23632</strain>
    </source>
</reference>
<dbReference type="Proteomes" id="UP001055057">
    <property type="component" value="Unassembled WGS sequence"/>
</dbReference>
<name>A0ABQ4U5X5_9HYPH</name>
<proteinExistence type="predicted"/>
<evidence type="ECO:0000313" key="3">
    <source>
        <dbReference type="Proteomes" id="UP001055057"/>
    </source>
</evidence>
<sequence>MPRFGLILLAALALPAQAADLQAADLQQSRRLTGRFVAACEDLGQFCFADACGRDQIEAALNCRALCPSSVVLSVRPAACAVPPPTPRIVRRRRG</sequence>
<gene>
    <name evidence="2" type="ORF">MPOCJGCO_3356</name>
</gene>
<keyword evidence="3" id="KW-1185">Reference proteome</keyword>
<dbReference type="EMBL" id="BPRB01000197">
    <property type="protein sequence ID" value="GJE61235.1"/>
    <property type="molecule type" value="Genomic_DNA"/>
</dbReference>
<reference evidence="2" key="2">
    <citation type="submission" date="2021-08" db="EMBL/GenBank/DDBJ databases">
        <authorList>
            <person name="Tani A."/>
            <person name="Ola A."/>
            <person name="Ogura Y."/>
            <person name="Katsura K."/>
            <person name="Hayashi T."/>
        </authorList>
    </citation>
    <scope>NUCLEOTIDE SEQUENCE</scope>
    <source>
        <strain evidence="2">DSM 23632</strain>
    </source>
</reference>
<keyword evidence="1" id="KW-0732">Signal</keyword>
<feature type="chain" id="PRO_5045514150" description="DUF3551 domain-containing protein" evidence="1">
    <location>
        <begin position="19"/>
        <end position="95"/>
    </location>
</feature>
<evidence type="ECO:0000313" key="2">
    <source>
        <dbReference type="EMBL" id="GJE61235.1"/>
    </source>
</evidence>
<feature type="signal peptide" evidence="1">
    <location>
        <begin position="1"/>
        <end position="18"/>
    </location>
</feature>
<evidence type="ECO:0000256" key="1">
    <source>
        <dbReference type="SAM" id="SignalP"/>
    </source>
</evidence>
<evidence type="ECO:0008006" key="4">
    <source>
        <dbReference type="Google" id="ProtNLM"/>
    </source>
</evidence>
<dbReference type="RefSeq" id="WP_238183801.1">
    <property type="nucleotide sequence ID" value="NZ_BPRB01000197.1"/>
</dbReference>
<accession>A0ABQ4U5X5</accession>
<protein>
    <recommendedName>
        <fullName evidence="4">DUF3551 domain-containing protein</fullName>
    </recommendedName>
</protein>